<sequence>MIVVHHLAYGRSQRVLWLLEELGVPYEVVAYERMPNHKAPPSLLKVHPLGKAPVVDDTEEGVVLGESAAIITYLLQKYGPKQTTSPEAALDDLYYTHYAESTLVPLIINNQRLSRLTNRAPWYLRPLFRYVFGFYRELYIDPDFPRNCKMVEEHLSKNPWFARGSDRPTAADYAMLRGLGGLVTDKIATAETYPSIVKYVEKIHARPAYQVALRRGDERTK</sequence>
<dbReference type="InterPro" id="IPR010987">
    <property type="entry name" value="Glutathione-S-Trfase_C-like"/>
</dbReference>
<evidence type="ECO:0000313" key="5">
    <source>
        <dbReference type="Proteomes" id="UP000772434"/>
    </source>
</evidence>
<dbReference type="SUPFAM" id="SSF47616">
    <property type="entry name" value="GST C-terminal domain-like"/>
    <property type="match status" value="1"/>
</dbReference>
<dbReference type="InterPro" id="IPR040079">
    <property type="entry name" value="Glutathione_S-Trfase"/>
</dbReference>
<dbReference type="Gene3D" id="1.20.1050.10">
    <property type="match status" value="1"/>
</dbReference>
<dbReference type="Gene3D" id="3.40.30.10">
    <property type="entry name" value="Glutaredoxin"/>
    <property type="match status" value="1"/>
</dbReference>
<evidence type="ECO:0000256" key="1">
    <source>
        <dbReference type="ARBA" id="ARBA00007409"/>
    </source>
</evidence>
<feature type="domain" description="GST N-terminal" evidence="2">
    <location>
        <begin position="1"/>
        <end position="82"/>
    </location>
</feature>
<reference evidence="4" key="1">
    <citation type="submission" date="2020-11" db="EMBL/GenBank/DDBJ databases">
        <authorList>
            <consortium name="DOE Joint Genome Institute"/>
            <person name="Ahrendt S."/>
            <person name="Riley R."/>
            <person name="Andreopoulos W."/>
            <person name="Labutti K."/>
            <person name="Pangilinan J."/>
            <person name="Ruiz-Duenas F.J."/>
            <person name="Barrasa J.M."/>
            <person name="Sanchez-Garcia M."/>
            <person name="Camarero S."/>
            <person name="Miyauchi S."/>
            <person name="Serrano A."/>
            <person name="Linde D."/>
            <person name="Babiker R."/>
            <person name="Drula E."/>
            <person name="Ayuso-Fernandez I."/>
            <person name="Pacheco R."/>
            <person name="Padilla G."/>
            <person name="Ferreira P."/>
            <person name="Barriuso J."/>
            <person name="Kellner H."/>
            <person name="Castanera R."/>
            <person name="Alfaro M."/>
            <person name="Ramirez L."/>
            <person name="Pisabarro A.G."/>
            <person name="Kuo A."/>
            <person name="Tritt A."/>
            <person name="Lipzen A."/>
            <person name="He G."/>
            <person name="Yan M."/>
            <person name="Ng V."/>
            <person name="Cullen D."/>
            <person name="Martin F."/>
            <person name="Rosso M.-N."/>
            <person name="Henrissat B."/>
            <person name="Hibbett D."/>
            <person name="Martinez A.T."/>
            <person name="Grigoriev I.V."/>
        </authorList>
    </citation>
    <scope>NUCLEOTIDE SEQUENCE</scope>
    <source>
        <strain evidence="4">AH 40177</strain>
    </source>
</reference>
<keyword evidence="5" id="KW-1185">Reference proteome</keyword>
<dbReference type="InterPro" id="IPR004045">
    <property type="entry name" value="Glutathione_S-Trfase_N"/>
</dbReference>
<dbReference type="SUPFAM" id="SSF52833">
    <property type="entry name" value="Thioredoxin-like"/>
    <property type="match status" value="1"/>
</dbReference>
<proteinExistence type="inferred from homology"/>
<dbReference type="InterPro" id="IPR036249">
    <property type="entry name" value="Thioredoxin-like_sf"/>
</dbReference>
<dbReference type="SFLD" id="SFLDS00019">
    <property type="entry name" value="Glutathione_Transferase_(cytos"/>
    <property type="match status" value="1"/>
</dbReference>
<dbReference type="Pfam" id="PF13417">
    <property type="entry name" value="GST_N_3"/>
    <property type="match status" value="1"/>
</dbReference>
<accession>A0A9P5U8Z9</accession>
<dbReference type="PANTHER" id="PTHR44051">
    <property type="entry name" value="GLUTATHIONE S-TRANSFERASE-RELATED"/>
    <property type="match status" value="1"/>
</dbReference>
<dbReference type="PROSITE" id="PS50405">
    <property type="entry name" value="GST_CTER"/>
    <property type="match status" value="1"/>
</dbReference>
<dbReference type="InterPro" id="IPR036282">
    <property type="entry name" value="Glutathione-S-Trfase_C_sf"/>
</dbReference>
<dbReference type="AlphaFoldDB" id="A0A9P5U8Z9"/>
<dbReference type="Pfam" id="PF14497">
    <property type="entry name" value="GST_C_3"/>
    <property type="match status" value="1"/>
</dbReference>
<comment type="similarity">
    <text evidence="1">Belongs to the GST superfamily.</text>
</comment>
<protein>
    <submittedName>
        <fullName evidence="4">Thioredoxin-like protein</fullName>
    </submittedName>
</protein>
<organism evidence="4 5">
    <name type="scientific">Rhodocollybia butyracea</name>
    <dbReference type="NCBI Taxonomy" id="206335"/>
    <lineage>
        <taxon>Eukaryota</taxon>
        <taxon>Fungi</taxon>
        <taxon>Dikarya</taxon>
        <taxon>Basidiomycota</taxon>
        <taxon>Agaricomycotina</taxon>
        <taxon>Agaricomycetes</taxon>
        <taxon>Agaricomycetidae</taxon>
        <taxon>Agaricales</taxon>
        <taxon>Marasmiineae</taxon>
        <taxon>Omphalotaceae</taxon>
        <taxon>Rhodocollybia</taxon>
    </lineage>
</organism>
<dbReference type="PANTHER" id="PTHR44051:SF9">
    <property type="entry name" value="GLUTATHIONE S-TRANSFERASE 1"/>
    <property type="match status" value="1"/>
</dbReference>
<feature type="domain" description="GST C-terminal" evidence="3">
    <location>
        <begin position="85"/>
        <end position="221"/>
    </location>
</feature>
<dbReference type="Proteomes" id="UP000772434">
    <property type="component" value="Unassembled WGS sequence"/>
</dbReference>
<evidence type="ECO:0000259" key="3">
    <source>
        <dbReference type="PROSITE" id="PS50405"/>
    </source>
</evidence>
<dbReference type="InterPro" id="IPR004046">
    <property type="entry name" value="GST_C"/>
</dbReference>
<evidence type="ECO:0000313" key="4">
    <source>
        <dbReference type="EMBL" id="KAF9069483.1"/>
    </source>
</evidence>
<name>A0A9P5U8Z9_9AGAR</name>
<dbReference type="SFLD" id="SFLDG00358">
    <property type="entry name" value="Main_(cytGST)"/>
    <property type="match status" value="1"/>
</dbReference>
<evidence type="ECO:0000259" key="2">
    <source>
        <dbReference type="PROSITE" id="PS50404"/>
    </source>
</evidence>
<comment type="caution">
    <text evidence="4">The sequence shown here is derived from an EMBL/GenBank/DDBJ whole genome shotgun (WGS) entry which is preliminary data.</text>
</comment>
<gene>
    <name evidence="4" type="ORF">BDP27DRAFT_1264969</name>
</gene>
<dbReference type="OrthoDB" id="2098326at2759"/>
<dbReference type="PROSITE" id="PS50404">
    <property type="entry name" value="GST_NTER"/>
    <property type="match status" value="1"/>
</dbReference>
<dbReference type="EMBL" id="JADNRY010000050">
    <property type="protein sequence ID" value="KAF9069483.1"/>
    <property type="molecule type" value="Genomic_DNA"/>
</dbReference>
<dbReference type="CDD" id="cd03046">
    <property type="entry name" value="GST_N_GTT1_like"/>
    <property type="match status" value="1"/>
</dbReference>